<protein>
    <submittedName>
        <fullName evidence="2">Uncharacterized protein</fullName>
    </submittedName>
</protein>
<name>A0A7S3L1C5_9STRA</name>
<accession>A0A7S3L1C5</accession>
<dbReference type="AlphaFoldDB" id="A0A7S3L1C5"/>
<evidence type="ECO:0000256" key="1">
    <source>
        <dbReference type="SAM" id="MobiDB-lite"/>
    </source>
</evidence>
<evidence type="ECO:0000313" key="2">
    <source>
        <dbReference type="EMBL" id="CAE0407842.1"/>
    </source>
</evidence>
<gene>
    <name evidence="2" type="ORF">ACOF00016_LOCUS5629</name>
</gene>
<dbReference type="EMBL" id="HBIM01006623">
    <property type="protein sequence ID" value="CAE0407842.1"/>
    <property type="molecule type" value="Transcribed_RNA"/>
</dbReference>
<organism evidence="2">
    <name type="scientific">Amphora coffeiformis</name>
    <dbReference type="NCBI Taxonomy" id="265554"/>
    <lineage>
        <taxon>Eukaryota</taxon>
        <taxon>Sar</taxon>
        <taxon>Stramenopiles</taxon>
        <taxon>Ochrophyta</taxon>
        <taxon>Bacillariophyta</taxon>
        <taxon>Bacillariophyceae</taxon>
        <taxon>Bacillariophycidae</taxon>
        <taxon>Thalassiophysales</taxon>
        <taxon>Catenulaceae</taxon>
        <taxon>Amphora</taxon>
    </lineage>
</organism>
<sequence>MTTTTTTRKRMGQKRPLVRAMMVLSSTIIVVGVVVVVSSVPGVVAQPIQHPDDDTCPCFTPEEYHAILEAYPESACHFAPPYSSTTTVSTTTATTTLGDDEAAEHNRSRGDCGNNTYEEEEEESHHRHYYYDDDNNNGDDTDHRISISYMYDTATWLPSAIIQAVVSVTETARGELVEGGSCAMHTTHGASHSTHAVQPTQAQVSDYGEGRYAPAAFAHCVHIMQRHCQNSCAASLEIMETTNGHAGCGKMPFSATAAVATSSS</sequence>
<reference evidence="2" key="1">
    <citation type="submission" date="2021-01" db="EMBL/GenBank/DDBJ databases">
        <authorList>
            <person name="Corre E."/>
            <person name="Pelletier E."/>
            <person name="Niang G."/>
            <person name="Scheremetjew M."/>
            <person name="Finn R."/>
            <person name="Kale V."/>
            <person name="Holt S."/>
            <person name="Cochrane G."/>
            <person name="Meng A."/>
            <person name="Brown T."/>
            <person name="Cohen L."/>
        </authorList>
    </citation>
    <scope>NUCLEOTIDE SEQUENCE</scope>
    <source>
        <strain evidence="2">CCMP127</strain>
    </source>
</reference>
<feature type="region of interest" description="Disordered" evidence="1">
    <location>
        <begin position="101"/>
        <end position="125"/>
    </location>
</feature>
<proteinExistence type="predicted"/>